<dbReference type="GO" id="GO:0006282">
    <property type="term" value="P:regulation of DNA repair"/>
    <property type="evidence" value="ECO:0007669"/>
    <property type="project" value="UniProtKB-UniRule"/>
</dbReference>
<evidence type="ECO:0000256" key="1">
    <source>
        <dbReference type="ARBA" id="ARBA00004496"/>
    </source>
</evidence>
<protein>
    <recommendedName>
        <fullName evidence="3 5">Regulatory protein RecX</fullName>
    </recommendedName>
</protein>
<name>A0A2S6G793_9GAMM</name>
<proteinExistence type="inferred from homology"/>
<dbReference type="PANTHER" id="PTHR33602:SF1">
    <property type="entry name" value="REGULATORY PROTEIN RECX FAMILY PROTEIN"/>
    <property type="match status" value="1"/>
</dbReference>
<dbReference type="AlphaFoldDB" id="A0A2S6G793"/>
<dbReference type="InterPro" id="IPR053924">
    <property type="entry name" value="RecX_HTH_2nd"/>
</dbReference>
<dbReference type="Proteomes" id="UP000239446">
    <property type="component" value="Unassembled WGS sequence"/>
</dbReference>
<evidence type="ECO:0000313" key="9">
    <source>
        <dbReference type="EMBL" id="PPK51702.1"/>
    </source>
</evidence>
<evidence type="ECO:0000313" key="12">
    <source>
        <dbReference type="Proteomes" id="UP000239648"/>
    </source>
</evidence>
<dbReference type="Pfam" id="PF02631">
    <property type="entry name" value="RecX_HTH2"/>
    <property type="match status" value="1"/>
</dbReference>
<reference evidence="9 12" key="1">
    <citation type="submission" date="2018-02" db="EMBL/GenBank/DDBJ databases">
        <title>Deep subsurface shale carbon reservoir microbial communities from Ohio and West Virginia, USA.</title>
        <authorList>
            <person name="Wrighton K."/>
        </authorList>
    </citation>
    <scope>NUCLEOTIDE SEQUENCE [LARGE SCALE GENOMIC DNA]</scope>
    <source>
        <strain evidence="9 12">UTICA-S1B6</strain>
    </source>
</reference>
<dbReference type="RefSeq" id="WP_258075585.1">
    <property type="nucleotide sequence ID" value="NZ_PTIT01000010.1"/>
</dbReference>
<dbReference type="GO" id="GO:0005737">
    <property type="term" value="C:cytoplasm"/>
    <property type="evidence" value="ECO:0007669"/>
    <property type="project" value="UniProtKB-SubCell"/>
</dbReference>
<dbReference type="InterPro" id="IPR053925">
    <property type="entry name" value="RecX_HTH_3rd"/>
</dbReference>
<accession>A0A2S6G793</accession>
<evidence type="ECO:0000259" key="6">
    <source>
        <dbReference type="Pfam" id="PF02631"/>
    </source>
</evidence>
<dbReference type="Gene3D" id="1.10.10.10">
    <property type="entry name" value="Winged helix-like DNA-binding domain superfamily/Winged helix DNA-binding domain"/>
    <property type="match status" value="3"/>
</dbReference>
<comment type="similarity">
    <text evidence="2 5">Belongs to the RecX family.</text>
</comment>
<dbReference type="InterPro" id="IPR003783">
    <property type="entry name" value="Regulatory_RecX"/>
</dbReference>
<dbReference type="HAMAP" id="MF_01114">
    <property type="entry name" value="RecX"/>
    <property type="match status" value="1"/>
</dbReference>
<dbReference type="InterPro" id="IPR036388">
    <property type="entry name" value="WH-like_DNA-bd_sf"/>
</dbReference>
<evidence type="ECO:0000259" key="8">
    <source>
        <dbReference type="Pfam" id="PF21982"/>
    </source>
</evidence>
<evidence type="ECO:0000313" key="10">
    <source>
        <dbReference type="EMBL" id="PPK54922.1"/>
    </source>
</evidence>
<comment type="function">
    <text evidence="5">Modulates RecA activity.</text>
</comment>
<feature type="domain" description="RecX second three-helical" evidence="6">
    <location>
        <begin position="59"/>
        <end position="91"/>
    </location>
</feature>
<evidence type="ECO:0000259" key="7">
    <source>
        <dbReference type="Pfam" id="PF21981"/>
    </source>
</evidence>
<feature type="domain" description="RecX third three-helical" evidence="7">
    <location>
        <begin position="102"/>
        <end position="150"/>
    </location>
</feature>
<evidence type="ECO:0000256" key="3">
    <source>
        <dbReference type="ARBA" id="ARBA00018111"/>
    </source>
</evidence>
<gene>
    <name evidence="5" type="primary">recX</name>
    <name evidence="10" type="ORF">B0H24_1009103</name>
    <name evidence="9" type="ORF">BY455_110103</name>
</gene>
<dbReference type="InterPro" id="IPR053926">
    <property type="entry name" value="RecX_HTH_1st"/>
</dbReference>
<dbReference type="STRING" id="930118.SAMN05216429_1019"/>
<organism evidence="10 11">
    <name type="scientific">Marinobacter persicus</name>
    <dbReference type="NCBI Taxonomy" id="930118"/>
    <lineage>
        <taxon>Bacteria</taxon>
        <taxon>Pseudomonadati</taxon>
        <taxon>Pseudomonadota</taxon>
        <taxon>Gammaproteobacteria</taxon>
        <taxon>Pseudomonadales</taxon>
        <taxon>Marinobacteraceae</taxon>
        <taxon>Marinobacter</taxon>
    </lineage>
</organism>
<evidence type="ECO:0000256" key="2">
    <source>
        <dbReference type="ARBA" id="ARBA00009695"/>
    </source>
</evidence>
<evidence type="ECO:0000313" key="11">
    <source>
        <dbReference type="Proteomes" id="UP000239446"/>
    </source>
</evidence>
<dbReference type="PANTHER" id="PTHR33602">
    <property type="entry name" value="REGULATORY PROTEIN RECX FAMILY PROTEIN"/>
    <property type="match status" value="1"/>
</dbReference>
<dbReference type="Pfam" id="PF21982">
    <property type="entry name" value="RecX_HTH1"/>
    <property type="match status" value="1"/>
</dbReference>
<dbReference type="Proteomes" id="UP000239648">
    <property type="component" value="Unassembled WGS sequence"/>
</dbReference>
<reference evidence="10 11" key="2">
    <citation type="submission" date="2018-02" db="EMBL/GenBank/DDBJ databases">
        <title>Subsurface microbial communities from deep shales in Ohio and West Virginia, USA.</title>
        <authorList>
            <person name="Wrighton K."/>
        </authorList>
    </citation>
    <scope>NUCLEOTIDE SEQUENCE [LARGE SCALE GENOMIC DNA]</scope>
    <source>
        <strain evidence="10 11">UTICA-S1B9</strain>
    </source>
</reference>
<comment type="subcellular location">
    <subcellularLocation>
        <location evidence="1 5">Cytoplasm</location>
    </subcellularLocation>
</comment>
<dbReference type="Pfam" id="PF21981">
    <property type="entry name" value="RecX_HTH3"/>
    <property type="match status" value="1"/>
</dbReference>
<feature type="domain" description="RecX first three-helical" evidence="8">
    <location>
        <begin position="13"/>
        <end position="50"/>
    </location>
</feature>
<keyword evidence="4 5" id="KW-0963">Cytoplasm</keyword>
<dbReference type="EMBL" id="PTIT01000010">
    <property type="protein sequence ID" value="PPK51702.1"/>
    <property type="molecule type" value="Genomic_DNA"/>
</dbReference>
<comment type="caution">
    <text evidence="10">The sequence shown here is derived from an EMBL/GenBank/DDBJ whole genome shotgun (WGS) entry which is preliminary data.</text>
</comment>
<sequence length="160" mass="18850">MKDEKQQDPETRARSVALRLLARREHSRQELFLKLRQRKIEPDVIDTVLDEYEAEGWLDDQRFADVFTRQRMDMGYGPVRILAELQQRGVHQSPECLNEVSEEYWCELAARLRERRFGLAPVNDDLAEKLRQARFLARRGFSSSQVEKALGVRDLDELSF</sequence>
<dbReference type="EMBL" id="PTIU01000009">
    <property type="protein sequence ID" value="PPK54922.1"/>
    <property type="molecule type" value="Genomic_DNA"/>
</dbReference>
<evidence type="ECO:0000256" key="5">
    <source>
        <dbReference type="HAMAP-Rule" id="MF_01114"/>
    </source>
</evidence>
<keyword evidence="12" id="KW-1185">Reference proteome</keyword>
<evidence type="ECO:0000256" key="4">
    <source>
        <dbReference type="ARBA" id="ARBA00022490"/>
    </source>
</evidence>